<gene>
    <name evidence="1" type="ORF">ALIPUT_00698</name>
</gene>
<dbReference type="RefSeq" id="WP_004329530.1">
    <property type="nucleotide sequence ID" value="NZ_DS499580.1"/>
</dbReference>
<evidence type="ECO:0000313" key="2">
    <source>
        <dbReference type="Proteomes" id="UP000005819"/>
    </source>
</evidence>
<protein>
    <submittedName>
        <fullName evidence="1">Uncharacterized protein</fullName>
    </submittedName>
</protein>
<dbReference type="AlphaFoldDB" id="B0MUJ2"/>
<dbReference type="GeneID" id="73803706"/>
<name>B0MUJ2_9BACT</name>
<dbReference type="OrthoDB" id="1007249at2"/>
<keyword evidence="2" id="KW-1185">Reference proteome</keyword>
<proteinExistence type="predicted"/>
<reference evidence="1" key="2">
    <citation type="submission" date="2013-09" db="EMBL/GenBank/DDBJ databases">
        <title>Draft genome sequence of Alistipes putredinis (DSM 17216).</title>
        <authorList>
            <person name="Sudarsanam P."/>
            <person name="Ley R."/>
            <person name="Guruge J."/>
            <person name="Turnbaugh P.J."/>
            <person name="Mahowald M."/>
            <person name="Liep D."/>
            <person name="Gordon J."/>
        </authorList>
    </citation>
    <scope>NUCLEOTIDE SEQUENCE</scope>
    <source>
        <strain evidence="1">DSM 17216</strain>
    </source>
</reference>
<dbReference type="EMBL" id="ABFK02000017">
    <property type="protein sequence ID" value="EDS03647.1"/>
    <property type="molecule type" value="Genomic_DNA"/>
</dbReference>
<dbReference type="HOGENOM" id="CLU_1559719_0_0_10"/>
<comment type="caution">
    <text evidence="1">The sequence shown here is derived from an EMBL/GenBank/DDBJ whole genome shotgun (WGS) entry which is preliminary data.</text>
</comment>
<organism evidence="1 2">
    <name type="scientific">Alistipes putredinis DSM 17216</name>
    <dbReference type="NCBI Taxonomy" id="445970"/>
    <lineage>
        <taxon>Bacteria</taxon>
        <taxon>Pseudomonadati</taxon>
        <taxon>Bacteroidota</taxon>
        <taxon>Bacteroidia</taxon>
        <taxon>Bacteroidales</taxon>
        <taxon>Rikenellaceae</taxon>
        <taxon>Alistipes</taxon>
    </lineage>
</organism>
<reference evidence="1" key="1">
    <citation type="submission" date="2007-10" db="EMBL/GenBank/DDBJ databases">
        <authorList>
            <person name="Fulton L."/>
            <person name="Clifton S."/>
            <person name="Fulton B."/>
            <person name="Xu J."/>
            <person name="Minx P."/>
            <person name="Pepin K.H."/>
            <person name="Johnson M."/>
            <person name="Thiruvilangam P."/>
            <person name="Bhonagiri V."/>
            <person name="Nash W.E."/>
            <person name="Mardis E.R."/>
            <person name="Wilson R.K."/>
        </authorList>
    </citation>
    <scope>NUCLEOTIDE SEQUENCE [LARGE SCALE GENOMIC DNA]</scope>
    <source>
        <strain evidence="1">DSM 17216</strain>
    </source>
</reference>
<dbReference type="Proteomes" id="UP000005819">
    <property type="component" value="Unassembled WGS sequence"/>
</dbReference>
<accession>B0MUJ2</accession>
<sequence>MKKEEVGRLTEQRALDTLTEKIESFEIEGNDKEQITLYLYPLQLGRLAMISRRLIDLDLIFDDEQMEGAVKRMWTICSEKSKEVAEIIAIATLRTQQEIEDMLKERTKLIYWSPTMDTTALTNILSTIVFQSYYADFMNAIRLVRTLRVMISPTTTAERIATTEGAVSGDK</sequence>
<evidence type="ECO:0000313" key="1">
    <source>
        <dbReference type="EMBL" id="EDS03647.1"/>
    </source>
</evidence>